<proteinExistence type="predicted"/>
<evidence type="ECO:0000256" key="1">
    <source>
        <dbReference type="SAM" id="Coils"/>
    </source>
</evidence>
<name>A0A2I0B0P9_9ASPA</name>
<dbReference type="STRING" id="1088818.A0A2I0B0P9"/>
<dbReference type="PANTHER" id="PTHR34199">
    <property type="entry name" value="NUMOD3 MOTIF FAMILY PROTEIN, EXPRESSED"/>
    <property type="match status" value="1"/>
</dbReference>
<keyword evidence="3" id="KW-1185">Reference proteome</keyword>
<feature type="coiled-coil region" evidence="1">
    <location>
        <begin position="199"/>
        <end position="237"/>
    </location>
</feature>
<organism evidence="2 3">
    <name type="scientific">Apostasia shenzhenica</name>
    <dbReference type="NCBI Taxonomy" id="1088818"/>
    <lineage>
        <taxon>Eukaryota</taxon>
        <taxon>Viridiplantae</taxon>
        <taxon>Streptophyta</taxon>
        <taxon>Embryophyta</taxon>
        <taxon>Tracheophyta</taxon>
        <taxon>Spermatophyta</taxon>
        <taxon>Magnoliopsida</taxon>
        <taxon>Liliopsida</taxon>
        <taxon>Asparagales</taxon>
        <taxon>Orchidaceae</taxon>
        <taxon>Apostasioideae</taxon>
        <taxon>Apostasia</taxon>
    </lineage>
</organism>
<sequence length="384" mass="43303">MKLMMLGHPQSVETKAKIGLGVRRGWQRRRAKLLAQESCLYEWKNILAEASRKGYAGEDVLQWDSYRIIAEQLEQEWLECIEKRKSAARPKGSKRAPKTLEQRKKISEAISAKWADPEYRDRIRAALAKYYGSATGAKRASRRKLTSDNIVKKDSVKISVQKDQVACELKIHKPMTSRRRNNTSPSYKDPMASANLELLTKIKAERDALETKKREAIMRAKLLISEAERAAKALEVAALKSPLAKASLLETRRLIAEATCSIESIEHGQLMMNETESDSDRPIHGSQTVLSMMSETQSDHLIANGSHVLSSNGKSCDGFELNQCADNFLMNGSDGMYWEEGGLQKNLHHESNVIKATSQKSSDSEKVRTRRKKWVCGRLVEVED</sequence>
<dbReference type="PANTHER" id="PTHR34199:SF2">
    <property type="entry name" value="NUMOD3 MOTIF FAMILY PROTEIN, EXPRESSED"/>
    <property type="match status" value="1"/>
</dbReference>
<evidence type="ECO:0000313" key="2">
    <source>
        <dbReference type="EMBL" id="PKA61383.1"/>
    </source>
</evidence>
<evidence type="ECO:0000313" key="3">
    <source>
        <dbReference type="Proteomes" id="UP000236161"/>
    </source>
</evidence>
<keyword evidence="1" id="KW-0175">Coiled coil</keyword>
<dbReference type="Proteomes" id="UP000236161">
    <property type="component" value="Unassembled WGS sequence"/>
</dbReference>
<dbReference type="OrthoDB" id="1935413at2759"/>
<accession>A0A2I0B0P9</accession>
<dbReference type="EMBL" id="KZ451930">
    <property type="protein sequence ID" value="PKA61383.1"/>
    <property type="molecule type" value="Genomic_DNA"/>
</dbReference>
<reference evidence="2 3" key="1">
    <citation type="journal article" date="2017" name="Nature">
        <title>The Apostasia genome and the evolution of orchids.</title>
        <authorList>
            <person name="Zhang G.Q."/>
            <person name="Liu K.W."/>
            <person name="Li Z."/>
            <person name="Lohaus R."/>
            <person name="Hsiao Y.Y."/>
            <person name="Niu S.C."/>
            <person name="Wang J.Y."/>
            <person name="Lin Y.C."/>
            <person name="Xu Q."/>
            <person name="Chen L.J."/>
            <person name="Yoshida K."/>
            <person name="Fujiwara S."/>
            <person name="Wang Z.W."/>
            <person name="Zhang Y.Q."/>
            <person name="Mitsuda N."/>
            <person name="Wang M."/>
            <person name="Liu G.H."/>
            <person name="Pecoraro L."/>
            <person name="Huang H.X."/>
            <person name="Xiao X.J."/>
            <person name="Lin M."/>
            <person name="Wu X.Y."/>
            <person name="Wu W.L."/>
            <person name="Chen Y.Y."/>
            <person name="Chang S.B."/>
            <person name="Sakamoto S."/>
            <person name="Ohme-Takagi M."/>
            <person name="Yagi M."/>
            <person name="Zeng S.J."/>
            <person name="Shen C.Y."/>
            <person name="Yeh C.M."/>
            <person name="Luo Y.B."/>
            <person name="Tsai W.C."/>
            <person name="Van de Peer Y."/>
            <person name="Liu Z.J."/>
        </authorList>
    </citation>
    <scope>NUCLEOTIDE SEQUENCE [LARGE SCALE GENOMIC DNA]</scope>
    <source>
        <strain evidence="3">cv. Shenzhen</strain>
        <tissue evidence="2">Stem</tissue>
    </source>
</reference>
<gene>
    <name evidence="2" type="ORF">AXF42_Ash014299</name>
</gene>
<dbReference type="AlphaFoldDB" id="A0A2I0B0P9"/>
<protein>
    <recommendedName>
        <fullName evidence="4">Nuclease associated modular domain-containing protein</fullName>
    </recommendedName>
</protein>
<evidence type="ECO:0008006" key="4">
    <source>
        <dbReference type="Google" id="ProtNLM"/>
    </source>
</evidence>